<evidence type="ECO:0000256" key="3">
    <source>
        <dbReference type="ARBA" id="ARBA00022448"/>
    </source>
</evidence>
<evidence type="ECO:0000256" key="13">
    <source>
        <dbReference type="ARBA" id="ARBA00023136"/>
    </source>
</evidence>
<protein>
    <recommendedName>
        <fullName evidence="18">Thiol:disulfide interchange protein DsbD</fullName>
        <ecNumber evidence="18">1.8.1.8</ecNumber>
    </recommendedName>
    <alternativeName>
        <fullName evidence="18">Protein-disulfide reductase</fullName>
        <shortName evidence="18">Disulfide reductase</shortName>
    </alternativeName>
</protein>
<feature type="domain" description="Thioredoxin" evidence="20">
    <location>
        <begin position="496"/>
        <end position="634"/>
    </location>
</feature>
<feature type="transmembrane region" description="Helical" evidence="18">
    <location>
        <begin position="333"/>
        <end position="362"/>
    </location>
</feature>
<sequence precursor="true">MKPLFSHLLWLALLVAPLAGAGENSLAERVGGLFSGAGGGDDILDPDDAFRLSVDESNPARLELSWEIADGYYLYHDKFAVTAATDAISVGELRIPDGQIESDPTFGDVEVHYDAVTISAALTRAAADPGQFDLEVRYQGCKKDSVCYPPQTKNVPLALAAVASPDVADSAVDDAEPTAEDGADRAPASAQDTITERLTSGGLLASIVAFFGFGLLLSLTPCVFPMIPILSGLIVGQAGHGGHGGRSISAGSGLLLSLAYVLAMALTYAVLGVIAGSFHFNLQAASQNPAVLLAFAGVFVLLALSMFGFYELQLPAAWQSRLHSVGSRRGGSLLGAAGMGAVSAIIVGPCVAPPLAGALLYISQTGDALLGGMALFAMGLGFGVPLLVIGTSAGSLLPAAGAWMETIKRIFGVVMLGVAVWFLERILPGGVSLMLWAGLLIVTAVYMGALDSLGADARWRRLWKGLGLVLLFYGLILIIGAVSGGKDPLRPLADSRLLSQSAPASATDTAAAGGELPFTMVKTVADVRSELRDAALEGRPVMLDFYADWCVVCQELEEYTFRDPAVHRALADFVVLKADVTANDAADRELLQHYELFGPPAMLFFSDGEEVRPLRLVGFIDAEDFVEHIGRMPQS</sequence>
<keyword evidence="15 18" id="KW-0676">Redox-active center</keyword>
<dbReference type="NCBIfam" id="NF001419">
    <property type="entry name" value="PRK00293.1"/>
    <property type="match status" value="1"/>
</dbReference>
<evidence type="ECO:0000256" key="7">
    <source>
        <dbReference type="ARBA" id="ARBA00022729"/>
    </source>
</evidence>
<evidence type="ECO:0000256" key="15">
    <source>
        <dbReference type="ARBA" id="ARBA00023284"/>
    </source>
</evidence>
<dbReference type="HAMAP" id="MF_00399">
    <property type="entry name" value="DbsD"/>
    <property type="match status" value="1"/>
</dbReference>
<keyword evidence="9 18" id="KW-0249">Electron transport</keyword>
<evidence type="ECO:0000256" key="18">
    <source>
        <dbReference type="HAMAP-Rule" id="MF_00399"/>
    </source>
</evidence>
<keyword evidence="13 18" id="KW-0472">Membrane</keyword>
<dbReference type="Gene3D" id="2.60.40.1250">
    <property type="entry name" value="Thiol:disulfide interchange protein DsbD, N-terminal domain"/>
    <property type="match status" value="1"/>
</dbReference>
<feature type="transmembrane region" description="Helical" evidence="18">
    <location>
        <begin position="254"/>
        <end position="278"/>
    </location>
</feature>
<dbReference type="GO" id="GO:0045454">
    <property type="term" value="P:cell redox homeostasis"/>
    <property type="evidence" value="ECO:0007669"/>
    <property type="project" value="TreeGrafter"/>
</dbReference>
<feature type="signal peptide" evidence="18">
    <location>
        <begin position="1"/>
        <end position="21"/>
    </location>
</feature>
<dbReference type="GO" id="GO:0009055">
    <property type="term" value="F:electron transfer activity"/>
    <property type="evidence" value="ECO:0007669"/>
    <property type="project" value="UniProtKB-UniRule"/>
</dbReference>
<evidence type="ECO:0000256" key="1">
    <source>
        <dbReference type="ARBA" id="ARBA00004429"/>
    </source>
</evidence>
<evidence type="ECO:0000256" key="4">
    <source>
        <dbReference type="ARBA" id="ARBA00022475"/>
    </source>
</evidence>
<dbReference type="InterPro" id="IPR022910">
    <property type="entry name" value="Thiol_diS_interchange_DbsD"/>
</dbReference>
<comment type="caution">
    <text evidence="18">Lacks conserved residue(s) required for the propagation of feature annotation.</text>
</comment>
<dbReference type="RefSeq" id="WP_259055989.1">
    <property type="nucleotide sequence ID" value="NZ_JANUCT010000014.1"/>
</dbReference>
<dbReference type="GO" id="GO:0017004">
    <property type="term" value="P:cytochrome complex assembly"/>
    <property type="evidence" value="ECO:0007669"/>
    <property type="project" value="UniProtKB-UniRule"/>
</dbReference>
<evidence type="ECO:0000256" key="16">
    <source>
        <dbReference type="ARBA" id="ARBA00047388"/>
    </source>
</evidence>
<keyword evidence="10 18" id="KW-1133">Transmembrane helix</keyword>
<evidence type="ECO:0000256" key="17">
    <source>
        <dbReference type="ARBA" id="ARBA00047804"/>
    </source>
</evidence>
<keyword evidence="11 18" id="KW-0560">Oxidoreductase</keyword>
<feature type="transmembrane region" description="Helical" evidence="18">
    <location>
        <begin position="290"/>
        <end position="312"/>
    </location>
</feature>
<dbReference type="Pfam" id="PF13899">
    <property type="entry name" value="Thioredoxin_7"/>
    <property type="match status" value="1"/>
</dbReference>
<dbReference type="Pfam" id="PF02683">
    <property type="entry name" value="DsbD_TM"/>
    <property type="match status" value="1"/>
</dbReference>
<reference evidence="21" key="1">
    <citation type="submission" date="2022-08" db="EMBL/GenBank/DDBJ databases">
        <title>Genomic Encyclopedia of Type Strains, Phase III (KMG-III): the genomes of soil and plant-associated and newly described type strains.</title>
        <authorList>
            <person name="Whitman W."/>
        </authorList>
    </citation>
    <scope>NUCLEOTIDE SEQUENCE</scope>
    <source>
        <strain evidence="21">HMT 1</strain>
    </source>
</reference>
<comment type="function">
    <text evidence="18">Required to facilitate the formation of correct disulfide bonds in some periplasmic proteins and for the assembly of the periplasmic c-type cytochromes. Acts by transferring electrons from cytoplasmic thioredoxin to the periplasm. This transfer involves a cascade of disulfide bond formation and reduction steps.</text>
</comment>
<comment type="caution">
    <text evidence="21">The sequence shown here is derived from an EMBL/GenBank/DDBJ whole genome shotgun (WGS) entry which is preliminary data.</text>
</comment>
<feature type="chain" id="PRO_5041754972" description="Thiol:disulfide interchange protein DsbD" evidence="18">
    <location>
        <begin position="22"/>
        <end position="635"/>
    </location>
</feature>
<keyword evidence="8 18" id="KW-0201">Cytochrome c-type biogenesis</keyword>
<dbReference type="SUPFAM" id="SSF74863">
    <property type="entry name" value="Thiol:disulfide interchange protein DsbD, N-terminal domain (DsbD-alpha)"/>
    <property type="match status" value="1"/>
</dbReference>
<evidence type="ECO:0000256" key="11">
    <source>
        <dbReference type="ARBA" id="ARBA00023002"/>
    </source>
</evidence>
<accession>A0AAE3L4K2</accession>
<dbReference type="AlphaFoldDB" id="A0AAE3L4K2"/>
<keyword evidence="14 18" id="KW-1015">Disulfide bond</keyword>
<organism evidence="21 22">
    <name type="scientific">Methylohalomonas lacus</name>
    <dbReference type="NCBI Taxonomy" id="398773"/>
    <lineage>
        <taxon>Bacteria</taxon>
        <taxon>Pseudomonadati</taxon>
        <taxon>Pseudomonadota</taxon>
        <taxon>Gammaproteobacteria</taxon>
        <taxon>Methylohalomonadales</taxon>
        <taxon>Methylohalomonadaceae</taxon>
        <taxon>Methylohalomonas</taxon>
    </lineage>
</organism>
<dbReference type="PROSITE" id="PS51352">
    <property type="entry name" value="THIOREDOXIN_2"/>
    <property type="match status" value="1"/>
</dbReference>
<evidence type="ECO:0000256" key="5">
    <source>
        <dbReference type="ARBA" id="ARBA00022519"/>
    </source>
</evidence>
<feature type="disulfide bond" description="Redox-active" evidence="18">
    <location>
        <begin position="141"/>
        <end position="147"/>
    </location>
</feature>
<comment type="catalytic activity">
    <reaction evidence="16 18">
        <text>[protein]-dithiol + NAD(+) = [protein]-disulfide + NADH + H(+)</text>
        <dbReference type="Rhea" id="RHEA:18749"/>
        <dbReference type="Rhea" id="RHEA-COMP:10593"/>
        <dbReference type="Rhea" id="RHEA-COMP:10594"/>
        <dbReference type="ChEBI" id="CHEBI:15378"/>
        <dbReference type="ChEBI" id="CHEBI:29950"/>
        <dbReference type="ChEBI" id="CHEBI:50058"/>
        <dbReference type="ChEBI" id="CHEBI:57540"/>
        <dbReference type="ChEBI" id="CHEBI:57945"/>
        <dbReference type="EC" id="1.8.1.8"/>
    </reaction>
</comment>
<comment type="catalytic activity">
    <reaction evidence="17 18">
        <text>[protein]-dithiol + NADP(+) = [protein]-disulfide + NADPH + H(+)</text>
        <dbReference type="Rhea" id="RHEA:18753"/>
        <dbReference type="Rhea" id="RHEA-COMP:10593"/>
        <dbReference type="Rhea" id="RHEA-COMP:10594"/>
        <dbReference type="ChEBI" id="CHEBI:15378"/>
        <dbReference type="ChEBI" id="CHEBI:29950"/>
        <dbReference type="ChEBI" id="CHEBI:50058"/>
        <dbReference type="ChEBI" id="CHEBI:57783"/>
        <dbReference type="ChEBI" id="CHEBI:58349"/>
        <dbReference type="EC" id="1.8.1.8"/>
    </reaction>
</comment>
<evidence type="ECO:0000256" key="14">
    <source>
        <dbReference type="ARBA" id="ARBA00023157"/>
    </source>
</evidence>
<evidence type="ECO:0000256" key="6">
    <source>
        <dbReference type="ARBA" id="ARBA00022692"/>
    </source>
</evidence>
<comment type="similarity">
    <text evidence="2 18">Belongs to the thioredoxin family. DsbD subfamily.</text>
</comment>
<evidence type="ECO:0000313" key="22">
    <source>
        <dbReference type="Proteomes" id="UP001204445"/>
    </source>
</evidence>
<feature type="compositionally biased region" description="Acidic residues" evidence="19">
    <location>
        <begin position="171"/>
        <end position="181"/>
    </location>
</feature>
<dbReference type="InterPro" id="IPR036929">
    <property type="entry name" value="DsbDN_sf"/>
</dbReference>
<dbReference type="CDD" id="cd02953">
    <property type="entry name" value="DsbDgamma"/>
    <property type="match status" value="1"/>
</dbReference>
<evidence type="ECO:0000256" key="19">
    <source>
        <dbReference type="SAM" id="MobiDB-lite"/>
    </source>
</evidence>
<evidence type="ECO:0000313" key="21">
    <source>
        <dbReference type="EMBL" id="MCS3903983.1"/>
    </source>
</evidence>
<feature type="disulfide bond" description="Redox-active" evidence="18">
    <location>
        <begin position="550"/>
        <end position="553"/>
    </location>
</feature>
<feature type="transmembrane region" description="Helical" evidence="18">
    <location>
        <begin position="203"/>
        <end position="233"/>
    </location>
</feature>
<dbReference type="Pfam" id="PF11412">
    <property type="entry name" value="DsbD_N"/>
    <property type="match status" value="1"/>
</dbReference>
<feature type="region of interest" description="Disordered" evidence="19">
    <location>
        <begin position="170"/>
        <end position="191"/>
    </location>
</feature>
<keyword evidence="12 18" id="KW-0520">NAD</keyword>
<dbReference type="PANTHER" id="PTHR32234:SF0">
    <property type="entry name" value="THIOL:DISULFIDE INTERCHANGE PROTEIN DSBD"/>
    <property type="match status" value="1"/>
</dbReference>
<feature type="transmembrane region" description="Helical" evidence="18">
    <location>
        <begin position="433"/>
        <end position="450"/>
    </location>
</feature>
<dbReference type="Gene3D" id="3.40.30.10">
    <property type="entry name" value="Glutaredoxin"/>
    <property type="match status" value="1"/>
</dbReference>
<keyword evidence="6 18" id="KW-0812">Transmembrane</keyword>
<dbReference type="Proteomes" id="UP001204445">
    <property type="component" value="Unassembled WGS sequence"/>
</dbReference>
<evidence type="ECO:0000256" key="10">
    <source>
        <dbReference type="ARBA" id="ARBA00022989"/>
    </source>
</evidence>
<comment type="subcellular location">
    <subcellularLocation>
        <location evidence="1 18">Cell inner membrane</location>
        <topology evidence="1 18">Multi-pass membrane protein</topology>
    </subcellularLocation>
</comment>
<dbReference type="EC" id="1.8.1.8" evidence="18"/>
<feature type="transmembrane region" description="Helical" evidence="18">
    <location>
        <begin position="368"/>
        <end position="389"/>
    </location>
</feature>
<dbReference type="SUPFAM" id="SSF52833">
    <property type="entry name" value="Thioredoxin-like"/>
    <property type="match status" value="1"/>
</dbReference>
<keyword evidence="7 18" id="KW-0732">Signal</keyword>
<dbReference type="GO" id="GO:0005886">
    <property type="term" value="C:plasma membrane"/>
    <property type="evidence" value="ECO:0007669"/>
    <property type="project" value="UniProtKB-SubCell"/>
</dbReference>
<keyword evidence="4 18" id="KW-1003">Cell membrane</keyword>
<evidence type="ECO:0000256" key="12">
    <source>
        <dbReference type="ARBA" id="ARBA00023027"/>
    </source>
</evidence>
<proteinExistence type="inferred from homology"/>
<name>A0AAE3L4K2_9GAMM</name>
<evidence type="ECO:0000259" key="20">
    <source>
        <dbReference type="PROSITE" id="PS51352"/>
    </source>
</evidence>
<feature type="transmembrane region" description="Helical" evidence="18">
    <location>
        <begin position="462"/>
        <end position="482"/>
    </location>
</feature>
<dbReference type="InterPro" id="IPR013766">
    <property type="entry name" value="Thioredoxin_domain"/>
</dbReference>
<evidence type="ECO:0000256" key="8">
    <source>
        <dbReference type="ARBA" id="ARBA00022748"/>
    </source>
</evidence>
<keyword evidence="5 18" id="KW-0997">Cell inner membrane</keyword>
<gene>
    <name evidence="18" type="primary">dsbD</name>
    <name evidence="21" type="ORF">J2T55_002015</name>
</gene>
<dbReference type="InterPro" id="IPR035671">
    <property type="entry name" value="DsbD_gamma"/>
</dbReference>
<dbReference type="EMBL" id="JANUCT010000014">
    <property type="protein sequence ID" value="MCS3903983.1"/>
    <property type="molecule type" value="Genomic_DNA"/>
</dbReference>
<keyword evidence="3 18" id="KW-0813">Transport</keyword>
<dbReference type="PANTHER" id="PTHR32234">
    <property type="entry name" value="THIOL:DISULFIDE INTERCHANGE PROTEIN DSBD"/>
    <property type="match status" value="1"/>
</dbReference>
<dbReference type="InterPro" id="IPR028250">
    <property type="entry name" value="DsbDN"/>
</dbReference>
<dbReference type="InterPro" id="IPR003834">
    <property type="entry name" value="Cyt_c_assmbl_TM_dom"/>
</dbReference>
<dbReference type="InterPro" id="IPR036249">
    <property type="entry name" value="Thioredoxin-like_sf"/>
</dbReference>
<evidence type="ECO:0000256" key="9">
    <source>
        <dbReference type="ARBA" id="ARBA00022982"/>
    </source>
</evidence>
<dbReference type="GO" id="GO:0047134">
    <property type="term" value="F:protein-disulfide reductase [NAD(P)H] activity"/>
    <property type="evidence" value="ECO:0007669"/>
    <property type="project" value="UniProtKB-UniRule"/>
</dbReference>
<evidence type="ECO:0000256" key="2">
    <source>
        <dbReference type="ARBA" id="ARBA00007241"/>
    </source>
</evidence>
<feature type="transmembrane region" description="Helical" evidence="18">
    <location>
        <begin position="410"/>
        <end position="427"/>
    </location>
</feature>
<keyword evidence="22" id="KW-1185">Reference proteome</keyword>